<evidence type="ECO:0000259" key="11">
    <source>
        <dbReference type="PROSITE" id="PS50929"/>
    </source>
</evidence>
<protein>
    <submittedName>
        <fullName evidence="12">ABC transporter ATP-binding protein</fullName>
    </submittedName>
</protein>
<dbReference type="Pfam" id="PF00664">
    <property type="entry name" value="ABC_membrane"/>
    <property type="match status" value="1"/>
</dbReference>
<dbReference type="PROSITE" id="PS00211">
    <property type="entry name" value="ABC_TRANSPORTER_1"/>
    <property type="match status" value="1"/>
</dbReference>
<dbReference type="PROSITE" id="PS50929">
    <property type="entry name" value="ABC_TM1F"/>
    <property type="match status" value="1"/>
</dbReference>
<proteinExistence type="predicted"/>
<feature type="transmembrane region" description="Helical" evidence="9">
    <location>
        <begin position="355"/>
        <end position="373"/>
    </location>
</feature>
<keyword evidence="4" id="KW-0547">Nucleotide-binding</keyword>
<dbReference type="Gene3D" id="1.20.1560.10">
    <property type="entry name" value="ABC transporter type 1, transmembrane domain"/>
    <property type="match status" value="1"/>
</dbReference>
<dbReference type="PANTHER" id="PTHR24221:SF654">
    <property type="entry name" value="ATP-BINDING CASSETTE SUB-FAMILY B MEMBER 6"/>
    <property type="match status" value="1"/>
</dbReference>
<evidence type="ECO:0000313" key="13">
    <source>
        <dbReference type="Proteomes" id="UP000697710"/>
    </source>
</evidence>
<dbReference type="InterPro" id="IPR039421">
    <property type="entry name" value="Type_1_exporter"/>
</dbReference>
<keyword evidence="5 12" id="KW-0067">ATP-binding</keyword>
<sequence>MRFRTARLYGRLLRFLRPHLGGFIASVVFMAAFAAFSGFTVAMIIPFTEIILSGKVPGQTEMSAPSAASATRPDAGDPGGDRTRLGTGTVDSGSPAAPADPSGDTEQRPDLRSRIDTWRTRALGTVYAWIRGADTKETVGRFCLVLFLIFLLKNLFWYAQSYLVVRVEQNVIRDIRNRLFAHYQTLSQDYFSASHSGVLISRVTNDVDLVRGAIANGIADLTRQSLLLVVYLGTVLFASWRFFLVAIVVLPPSLFLIDRIGHTLRRSSRVSQNKMARLTAVLAESLGGMRIIKAFGLESNRVARFSDETDSYARTMIRMTRIGSLASPLTEILGVLVACGLLWYAGTRIAGDEEASARFLMFLVGMLAMMQPIKMLSQVNIKIQQGLAAARRIFEVLDSRPSVAEPVHPRALDGFHDRIALRKVGFAYRADVPVLRDIDLEIPKGKVLALVGPSGGGKSTLVDLIPRFYDPTEGSITLDGVDLREIRLADLRAFIGLVTQETILFEGTITENIRMGRPDATDTEVQEAAHAANAHEFIASFPEGYDTWIGERGQLLSGGQRQRLSIARAILKNPEILIFDEATSALDSESEALVQEAIDRLLESRTAVVIAHRLSTVRHADWIVALADGRIVEAGTHETLLARNGLYRRLYEMQFQDRAAEPSRDRVEHVPRP</sequence>
<comment type="subcellular location">
    <subcellularLocation>
        <location evidence="1">Cell membrane</location>
        <topology evidence="1">Multi-pass membrane protein</topology>
    </subcellularLocation>
</comment>
<keyword evidence="3 9" id="KW-0812">Transmembrane</keyword>
<evidence type="ECO:0000256" key="3">
    <source>
        <dbReference type="ARBA" id="ARBA00022692"/>
    </source>
</evidence>
<evidence type="ECO:0000256" key="6">
    <source>
        <dbReference type="ARBA" id="ARBA00022989"/>
    </source>
</evidence>
<feature type="domain" description="ABC transporter" evidence="10">
    <location>
        <begin position="419"/>
        <end position="653"/>
    </location>
</feature>
<dbReference type="InterPro" id="IPR017871">
    <property type="entry name" value="ABC_transporter-like_CS"/>
</dbReference>
<keyword evidence="2" id="KW-0813">Transport</keyword>
<dbReference type="GO" id="GO:0005886">
    <property type="term" value="C:plasma membrane"/>
    <property type="evidence" value="ECO:0007669"/>
    <property type="project" value="UniProtKB-SubCell"/>
</dbReference>
<feature type="domain" description="ABC transmembrane type-1" evidence="11">
    <location>
        <begin position="123"/>
        <end position="385"/>
    </location>
</feature>
<evidence type="ECO:0000256" key="5">
    <source>
        <dbReference type="ARBA" id="ARBA00022840"/>
    </source>
</evidence>
<evidence type="ECO:0000256" key="7">
    <source>
        <dbReference type="ARBA" id="ARBA00023136"/>
    </source>
</evidence>
<evidence type="ECO:0000256" key="8">
    <source>
        <dbReference type="SAM" id="MobiDB-lite"/>
    </source>
</evidence>
<dbReference type="GO" id="GO:0005524">
    <property type="term" value="F:ATP binding"/>
    <property type="evidence" value="ECO:0007669"/>
    <property type="project" value="UniProtKB-KW"/>
</dbReference>
<dbReference type="SMART" id="SM00382">
    <property type="entry name" value="AAA"/>
    <property type="match status" value="1"/>
</dbReference>
<feature type="transmembrane region" description="Helical" evidence="9">
    <location>
        <begin position="322"/>
        <end position="343"/>
    </location>
</feature>
<dbReference type="Gene3D" id="3.40.50.300">
    <property type="entry name" value="P-loop containing nucleotide triphosphate hydrolases"/>
    <property type="match status" value="1"/>
</dbReference>
<evidence type="ECO:0000256" key="9">
    <source>
        <dbReference type="SAM" id="Phobius"/>
    </source>
</evidence>
<dbReference type="Pfam" id="PF00005">
    <property type="entry name" value="ABC_tran"/>
    <property type="match status" value="1"/>
</dbReference>
<dbReference type="AlphaFoldDB" id="A0A956LW73"/>
<dbReference type="GO" id="GO:0016887">
    <property type="term" value="F:ATP hydrolysis activity"/>
    <property type="evidence" value="ECO:0007669"/>
    <property type="project" value="InterPro"/>
</dbReference>
<feature type="transmembrane region" description="Helical" evidence="9">
    <location>
        <begin position="20"/>
        <end position="45"/>
    </location>
</feature>
<keyword evidence="6 9" id="KW-1133">Transmembrane helix</keyword>
<reference evidence="12" key="1">
    <citation type="submission" date="2020-04" db="EMBL/GenBank/DDBJ databases">
        <authorList>
            <person name="Zhang T."/>
        </authorList>
    </citation>
    <scope>NUCLEOTIDE SEQUENCE</scope>
    <source>
        <strain evidence="12">HKST-UBA01</strain>
    </source>
</reference>
<comment type="caution">
    <text evidence="12">The sequence shown here is derived from an EMBL/GenBank/DDBJ whole genome shotgun (WGS) entry which is preliminary data.</text>
</comment>
<name>A0A956LW73_UNCEI</name>
<evidence type="ECO:0000256" key="4">
    <source>
        <dbReference type="ARBA" id="ARBA00022741"/>
    </source>
</evidence>
<feature type="transmembrane region" description="Helical" evidence="9">
    <location>
        <begin position="228"/>
        <end position="257"/>
    </location>
</feature>
<dbReference type="SUPFAM" id="SSF90123">
    <property type="entry name" value="ABC transporter transmembrane region"/>
    <property type="match status" value="1"/>
</dbReference>
<reference evidence="12" key="2">
    <citation type="journal article" date="2021" name="Microbiome">
        <title>Successional dynamics and alternative stable states in a saline activated sludge microbial community over 9 years.</title>
        <authorList>
            <person name="Wang Y."/>
            <person name="Ye J."/>
            <person name="Ju F."/>
            <person name="Liu L."/>
            <person name="Boyd J.A."/>
            <person name="Deng Y."/>
            <person name="Parks D.H."/>
            <person name="Jiang X."/>
            <person name="Yin X."/>
            <person name="Woodcroft B.J."/>
            <person name="Tyson G.W."/>
            <person name="Hugenholtz P."/>
            <person name="Polz M.F."/>
            <person name="Zhang T."/>
        </authorList>
    </citation>
    <scope>NUCLEOTIDE SEQUENCE</scope>
    <source>
        <strain evidence="12">HKST-UBA01</strain>
    </source>
</reference>
<dbReference type="GO" id="GO:0034040">
    <property type="term" value="F:ATPase-coupled lipid transmembrane transporter activity"/>
    <property type="evidence" value="ECO:0007669"/>
    <property type="project" value="TreeGrafter"/>
</dbReference>
<dbReference type="Proteomes" id="UP000697710">
    <property type="component" value="Unassembled WGS sequence"/>
</dbReference>
<dbReference type="FunFam" id="3.40.50.300:FF:000287">
    <property type="entry name" value="Multidrug ABC transporter ATP-binding protein"/>
    <property type="match status" value="1"/>
</dbReference>
<feature type="region of interest" description="Disordered" evidence="8">
    <location>
        <begin position="62"/>
        <end position="111"/>
    </location>
</feature>
<evidence type="ECO:0000256" key="2">
    <source>
        <dbReference type="ARBA" id="ARBA00022448"/>
    </source>
</evidence>
<keyword evidence="7 9" id="KW-0472">Membrane</keyword>
<organism evidence="12 13">
    <name type="scientific">Eiseniibacteriota bacterium</name>
    <dbReference type="NCBI Taxonomy" id="2212470"/>
    <lineage>
        <taxon>Bacteria</taxon>
        <taxon>Candidatus Eiseniibacteriota</taxon>
    </lineage>
</organism>
<dbReference type="SUPFAM" id="SSF52540">
    <property type="entry name" value="P-loop containing nucleoside triphosphate hydrolases"/>
    <property type="match status" value="1"/>
</dbReference>
<dbReference type="PANTHER" id="PTHR24221">
    <property type="entry name" value="ATP-BINDING CASSETTE SUB-FAMILY B"/>
    <property type="match status" value="1"/>
</dbReference>
<evidence type="ECO:0000313" key="12">
    <source>
        <dbReference type="EMBL" id="MCA9726473.1"/>
    </source>
</evidence>
<dbReference type="InterPro" id="IPR003439">
    <property type="entry name" value="ABC_transporter-like_ATP-bd"/>
</dbReference>
<dbReference type="InterPro" id="IPR027417">
    <property type="entry name" value="P-loop_NTPase"/>
</dbReference>
<dbReference type="GO" id="GO:0140359">
    <property type="term" value="F:ABC-type transporter activity"/>
    <property type="evidence" value="ECO:0007669"/>
    <property type="project" value="InterPro"/>
</dbReference>
<evidence type="ECO:0000259" key="10">
    <source>
        <dbReference type="PROSITE" id="PS50893"/>
    </source>
</evidence>
<dbReference type="CDD" id="cd18552">
    <property type="entry name" value="ABC_6TM_MsbA_like"/>
    <property type="match status" value="1"/>
</dbReference>
<gene>
    <name evidence="12" type="ORF">KC729_02250</name>
</gene>
<dbReference type="PROSITE" id="PS50893">
    <property type="entry name" value="ABC_TRANSPORTER_2"/>
    <property type="match status" value="1"/>
</dbReference>
<dbReference type="InterPro" id="IPR003593">
    <property type="entry name" value="AAA+_ATPase"/>
</dbReference>
<evidence type="ECO:0000256" key="1">
    <source>
        <dbReference type="ARBA" id="ARBA00004651"/>
    </source>
</evidence>
<dbReference type="InterPro" id="IPR036640">
    <property type="entry name" value="ABC1_TM_sf"/>
</dbReference>
<dbReference type="InterPro" id="IPR011527">
    <property type="entry name" value="ABC1_TM_dom"/>
</dbReference>
<accession>A0A956LW73</accession>
<dbReference type="EMBL" id="JAGQHR010000033">
    <property type="protein sequence ID" value="MCA9726473.1"/>
    <property type="molecule type" value="Genomic_DNA"/>
</dbReference>